<dbReference type="KEGG" id="dco:SAMEA4475696_1142"/>
<dbReference type="InterPro" id="IPR003439">
    <property type="entry name" value="ABC_transporter-like_ATP-bd"/>
</dbReference>
<evidence type="ECO:0000313" key="6">
    <source>
        <dbReference type="EMBL" id="SNV21132.1"/>
    </source>
</evidence>
<dbReference type="AlphaFoldDB" id="A0A239VGE6"/>
<sequence length="500" mass="52115">MSGKNLPCGAVRLEGLTWTPEGQQTPVLHEVDLHIDPGERVLLIGPSGAGKSTLLHAIAGVLGEVDPGVLCGSLQRGGNVGLLTQDPADARVAATVGRDVAFGCENAAMPRSDIHVAVREALELVGFPYPTSRSTLALSGGEAQRLALAGVIAPRPEVLLLDEPTACLDEESAAVVRDAVDQSVRARGSTLIVVEHRIGPWLPLVDRVLVMGAEGSLVSDFPVSQVDTCREMLSSLGLWVPGVPDPAPLSLSEGLFVAGHLERERPAFGDVLMVAEQVEWVRAAPRSLTWTRRTPVQVLTSTDACVRAGEVLGIHGRSGAGKSSFLRLLAGLAAPTSGSVRATSALFGEGFMGSSSPAQWSSRVLAARISWVPQRPSQTVVADTVWDSLLVTARVLGLVGVEQRGEQVAEALSLGHVLGRNPHSLSGGEKRRLAVASAVLHGPGFVAFDEPTVGQDRGTWAAVAGVMSVMRQVGAGVVVASHDRSLCGSSGLVDSTVEVS</sequence>
<keyword evidence="4 6" id="KW-0067">ATP-binding</keyword>
<evidence type="ECO:0000256" key="1">
    <source>
        <dbReference type="ARBA" id="ARBA00005417"/>
    </source>
</evidence>
<dbReference type="InterPro" id="IPR015856">
    <property type="entry name" value="ABC_transpr_CbiO/EcfA_su"/>
</dbReference>
<organism evidence="6 7">
    <name type="scientific">Dermatophilus congolensis</name>
    <dbReference type="NCBI Taxonomy" id="1863"/>
    <lineage>
        <taxon>Bacteria</taxon>
        <taxon>Bacillati</taxon>
        <taxon>Actinomycetota</taxon>
        <taxon>Actinomycetes</taxon>
        <taxon>Micrococcales</taxon>
        <taxon>Dermatophilaceae</taxon>
        <taxon>Dermatophilus</taxon>
    </lineage>
</organism>
<keyword evidence="7" id="KW-1185">Reference proteome</keyword>
<proteinExistence type="inferred from homology"/>
<dbReference type="InterPro" id="IPR050095">
    <property type="entry name" value="ECF_ABC_transporter_ATP-bd"/>
</dbReference>
<protein>
    <submittedName>
        <fullName evidence="6">Putative HMP/thiamine import ATP-binding protein YkoD</fullName>
        <ecNumber evidence="6">3.6.3.-</ecNumber>
    </submittedName>
</protein>
<accession>A0A239VGE6</accession>
<dbReference type="GO" id="GO:0043190">
    <property type="term" value="C:ATP-binding cassette (ABC) transporter complex"/>
    <property type="evidence" value="ECO:0007669"/>
    <property type="project" value="TreeGrafter"/>
</dbReference>
<feature type="domain" description="ABC transporter" evidence="5">
    <location>
        <begin position="281"/>
        <end position="499"/>
    </location>
</feature>
<dbReference type="PROSITE" id="PS50893">
    <property type="entry name" value="ABC_TRANSPORTER_2"/>
    <property type="match status" value="2"/>
</dbReference>
<keyword evidence="2" id="KW-0813">Transport</keyword>
<dbReference type="PANTHER" id="PTHR43553">
    <property type="entry name" value="HEAVY METAL TRANSPORTER"/>
    <property type="match status" value="1"/>
</dbReference>
<evidence type="ECO:0000256" key="3">
    <source>
        <dbReference type="ARBA" id="ARBA00022741"/>
    </source>
</evidence>
<evidence type="ECO:0000313" key="7">
    <source>
        <dbReference type="Proteomes" id="UP000242637"/>
    </source>
</evidence>
<evidence type="ECO:0000259" key="5">
    <source>
        <dbReference type="PROSITE" id="PS50893"/>
    </source>
</evidence>
<keyword evidence="3" id="KW-0547">Nucleotide-binding</keyword>
<dbReference type="InterPro" id="IPR027417">
    <property type="entry name" value="P-loop_NTPase"/>
</dbReference>
<dbReference type="STRING" id="1121387.GCA_000429885_00947"/>
<evidence type="ECO:0000256" key="4">
    <source>
        <dbReference type="ARBA" id="ARBA00022840"/>
    </source>
</evidence>
<keyword evidence="6" id="KW-0378">Hydrolase</keyword>
<dbReference type="PROSITE" id="PS00211">
    <property type="entry name" value="ABC_TRANSPORTER_1"/>
    <property type="match status" value="2"/>
</dbReference>
<dbReference type="SUPFAM" id="SSF52540">
    <property type="entry name" value="P-loop containing nucleoside triphosphate hydrolases"/>
    <property type="match status" value="2"/>
</dbReference>
<dbReference type="InterPro" id="IPR017871">
    <property type="entry name" value="ABC_transporter-like_CS"/>
</dbReference>
<gene>
    <name evidence="6" type="primary">ykoD_1</name>
    <name evidence="6" type="ORF">SAMEA4475696_01142</name>
</gene>
<dbReference type="GO" id="GO:0042626">
    <property type="term" value="F:ATPase-coupled transmembrane transporter activity"/>
    <property type="evidence" value="ECO:0007669"/>
    <property type="project" value="TreeGrafter"/>
</dbReference>
<dbReference type="RefSeq" id="WP_095068491.1">
    <property type="nucleotide sequence ID" value="NZ_JAAFNI010000001.1"/>
</dbReference>
<dbReference type="EMBL" id="LT906453">
    <property type="protein sequence ID" value="SNV21132.1"/>
    <property type="molecule type" value="Genomic_DNA"/>
</dbReference>
<reference evidence="6 7" key="1">
    <citation type="submission" date="2017-06" db="EMBL/GenBank/DDBJ databases">
        <authorList>
            <consortium name="Pathogen Informatics"/>
        </authorList>
    </citation>
    <scope>NUCLEOTIDE SEQUENCE [LARGE SCALE GENOMIC DNA]</scope>
    <source>
        <strain evidence="6 7">NCTC13039</strain>
    </source>
</reference>
<dbReference type="Proteomes" id="UP000242637">
    <property type="component" value="Chromosome 1"/>
</dbReference>
<dbReference type="Pfam" id="PF00005">
    <property type="entry name" value="ABC_tran"/>
    <property type="match status" value="2"/>
</dbReference>
<dbReference type="CDD" id="cd03225">
    <property type="entry name" value="ABC_cobalt_CbiO_domain1"/>
    <property type="match status" value="2"/>
</dbReference>
<dbReference type="EC" id="3.6.3.-" evidence="6"/>
<evidence type="ECO:0000256" key="2">
    <source>
        <dbReference type="ARBA" id="ARBA00022448"/>
    </source>
</evidence>
<dbReference type="PANTHER" id="PTHR43553:SF24">
    <property type="entry name" value="ENERGY-COUPLING FACTOR TRANSPORTER ATP-BINDING PROTEIN ECFA1"/>
    <property type="match status" value="1"/>
</dbReference>
<dbReference type="GO" id="GO:0016887">
    <property type="term" value="F:ATP hydrolysis activity"/>
    <property type="evidence" value="ECO:0007669"/>
    <property type="project" value="InterPro"/>
</dbReference>
<feature type="domain" description="ABC transporter" evidence="5">
    <location>
        <begin position="11"/>
        <end position="238"/>
    </location>
</feature>
<comment type="similarity">
    <text evidence="1">Belongs to the ABC transporter superfamily.</text>
</comment>
<name>A0A239VGE6_9MICO</name>
<dbReference type="InterPro" id="IPR003593">
    <property type="entry name" value="AAA+_ATPase"/>
</dbReference>
<dbReference type="Gene3D" id="3.40.50.300">
    <property type="entry name" value="P-loop containing nucleotide triphosphate hydrolases"/>
    <property type="match status" value="2"/>
</dbReference>
<dbReference type="GO" id="GO:0005524">
    <property type="term" value="F:ATP binding"/>
    <property type="evidence" value="ECO:0007669"/>
    <property type="project" value="UniProtKB-KW"/>
</dbReference>
<dbReference type="SMART" id="SM00382">
    <property type="entry name" value="AAA"/>
    <property type="match status" value="2"/>
</dbReference>